<accession>A0ABV9KZL7</accession>
<sequence>MKTKCLYILLLVIYLFALTGCIDEREGNTAGQGDEQLVSFSIRVPGAAAPKTKALTGDDENEVANIVLLLFNSSGYYTYQPIYINNVTTTPGNSAIKTFTAKVPVGTYNMVVLANSSQIVSAALGSINQGDTKATVMQQLKLTNADKWNSDPADAGYKKIPMWGEIANLTVGESTPGQSVTLVRMVSKIDVTLSATAQTKFALKSVRLYNYNNQGYVAPDTDNNWSSVSNIVTAPTVPASAQKPSPAVDNPLLYDGISITTTDISCINEIYTFEAAKGSATGAAANTCLVIGGIYGSDGVETFYRVDFANTVEGATTYLDLLRNHHYTVTIADVKDSGLSTPENAFNSRPADITATITAWNDGGLDEFDAGGQYRLTVSSGEFNFSGSAGNSTLEVFTDYTDGATYACFEADGVTPATGGWLSVTGGPVTANTKTTLGIQVTANTGAVRTRKIKITAGNLTHVVTVTQAVAQYGFTLTKNPETTDGDFTDLTDLYDYGSPVSLPEPTDNGLYAWDGWYKNGSTRLEGGSKTPTVIVGAEGENNYTAKWYAPVTITIERTGTGSGNGLVNGIAGNSVLRRGATYTITTDGLCLGAEQTYTATADATYKIYCPKSVVVITTIDDTARNLNDCKTAGTMASGLVGTNSIDVYWPYGNTTFWSGGGTNRFYAYWWTWSGSTAGVWNPLGIPGGGWQAGSASNGNALRLCAKSIAVVAR</sequence>
<dbReference type="Pfam" id="PF13004">
    <property type="entry name" value="BACON"/>
    <property type="match status" value="1"/>
</dbReference>
<evidence type="ECO:0000256" key="5">
    <source>
        <dbReference type="ARBA" id="ARBA00023139"/>
    </source>
</evidence>
<dbReference type="InterPro" id="IPR024361">
    <property type="entry name" value="BACON"/>
</dbReference>
<dbReference type="Gene3D" id="2.60.40.2580">
    <property type="match status" value="1"/>
</dbReference>
<evidence type="ECO:0000256" key="6">
    <source>
        <dbReference type="ARBA" id="ARBA00023237"/>
    </source>
</evidence>
<comment type="subcellular location">
    <subcellularLocation>
        <location evidence="1">Cell outer membrane</location>
    </subcellularLocation>
</comment>
<evidence type="ECO:0000313" key="9">
    <source>
        <dbReference type="EMBL" id="MFC4675702.1"/>
    </source>
</evidence>
<dbReference type="Pfam" id="PF08842">
    <property type="entry name" value="Mfa2"/>
    <property type="match status" value="1"/>
</dbReference>
<dbReference type="EMBL" id="JBHSGN010000114">
    <property type="protein sequence ID" value="MFC4675702.1"/>
    <property type="molecule type" value="Genomic_DNA"/>
</dbReference>
<comment type="similarity">
    <text evidence="2">Belongs to the bacteroidetes fimbrillin superfamily. FimB/Mfa2 family.</text>
</comment>
<keyword evidence="3" id="KW-0732">Signal</keyword>
<dbReference type="RefSeq" id="WP_379999174.1">
    <property type="nucleotide sequence ID" value="NZ_JBHSGN010000114.1"/>
</dbReference>
<reference evidence="10" key="1">
    <citation type="journal article" date="2019" name="Int. J. Syst. Evol. Microbiol.">
        <title>The Global Catalogue of Microorganisms (GCM) 10K type strain sequencing project: providing services to taxonomists for standard genome sequencing and annotation.</title>
        <authorList>
            <consortium name="The Broad Institute Genomics Platform"/>
            <consortium name="The Broad Institute Genome Sequencing Center for Infectious Disease"/>
            <person name="Wu L."/>
            <person name="Ma J."/>
        </authorList>
    </citation>
    <scope>NUCLEOTIDE SEQUENCE [LARGE SCALE GENOMIC DNA]</scope>
    <source>
        <strain evidence="10">CCUG 66188</strain>
    </source>
</reference>
<organism evidence="9 10">
    <name type="scientific">Dysgonomonas termitidis</name>
    <dbReference type="NCBI Taxonomy" id="1516126"/>
    <lineage>
        <taxon>Bacteria</taxon>
        <taxon>Pseudomonadati</taxon>
        <taxon>Bacteroidota</taxon>
        <taxon>Bacteroidia</taxon>
        <taxon>Bacteroidales</taxon>
        <taxon>Dysgonomonadaceae</taxon>
        <taxon>Dysgonomonas</taxon>
    </lineage>
</organism>
<keyword evidence="5" id="KW-0564">Palmitate</keyword>
<comment type="caution">
    <text evidence="9">The sequence shown here is derived from an EMBL/GenBank/DDBJ whole genome shotgun (WGS) entry which is preliminary data.</text>
</comment>
<evidence type="ECO:0000313" key="10">
    <source>
        <dbReference type="Proteomes" id="UP001596023"/>
    </source>
</evidence>
<keyword evidence="6" id="KW-0998">Cell outer membrane</keyword>
<evidence type="ECO:0000256" key="2">
    <source>
        <dbReference type="ARBA" id="ARBA00007248"/>
    </source>
</evidence>
<evidence type="ECO:0000256" key="3">
    <source>
        <dbReference type="ARBA" id="ARBA00022729"/>
    </source>
</evidence>
<keyword evidence="10" id="KW-1185">Reference proteome</keyword>
<name>A0ABV9KZL7_9BACT</name>
<keyword evidence="7" id="KW-0449">Lipoprotein</keyword>
<evidence type="ECO:0000256" key="7">
    <source>
        <dbReference type="ARBA" id="ARBA00023288"/>
    </source>
</evidence>
<proteinExistence type="inferred from homology"/>
<gene>
    <name evidence="9" type="ORF">ACFO6W_18600</name>
</gene>
<evidence type="ECO:0000256" key="4">
    <source>
        <dbReference type="ARBA" id="ARBA00023136"/>
    </source>
</evidence>
<feature type="domain" description="BACON" evidence="8">
    <location>
        <begin position="417"/>
        <end position="469"/>
    </location>
</feature>
<protein>
    <submittedName>
        <fullName evidence="9">FimB/Mfa2 family fimbrial subunit</fullName>
    </submittedName>
</protein>
<evidence type="ECO:0000259" key="8">
    <source>
        <dbReference type="Pfam" id="PF13004"/>
    </source>
</evidence>
<dbReference type="PROSITE" id="PS51257">
    <property type="entry name" value="PROKAR_LIPOPROTEIN"/>
    <property type="match status" value="1"/>
</dbReference>
<dbReference type="InterPro" id="IPR013783">
    <property type="entry name" value="Ig-like_fold"/>
</dbReference>
<dbReference type="InterPro" id="IPR014941">
    <property type="entry name" value="FimB/Mfa2/Mfa3"/>
</dbReference>
<keyword evidence="4" id="KW-0472">Membrane</keyword>
<evidence type="ECO:0000256" key="1">
    <source>
        <dbReference type="ARBA" id="ARBA00004442"/>
    </source>
</evidence>
<dbReference type="Proteomes" id="UP001596023">
    <property type="component" value="Unassembled WGS sequence"/>
</dbReference>
<dbReference type="Gene3D" id="2.60.40.10">
    <property type="entry name" value="Immunoglobulins"/>
    <property type="match status" value="1"/>
</dbReference>